<dbReference type="HOGENOM" id="CLU_026025_1_1_1"/>
<comment type="subcellular location">
    <subcellularLocation>
        <location evidence="1">Nucleus</location>
        <location evidence="1">Nucleolus</location>
    </subcellularLocation>
</comment>
<evidence type="ECO:0000259" key="6">
    <source>
        <dbReference type="Pfam" id="PF08640"/>
    </source>
</evidence>
<evidence type="ECO:0000313" key="7">
    <source>
        <dbReference type="EMBL" id="ESK84318.1"/>
    </source>
</evidence>
<evidence type="ECO:0000256" key="1">
    <source>
        <dbReference type="ARBA" id="ARBA00004604"/>
    </source>
</evidence>
<dbReference type="Pfam" id="PF08640">
    <property type="entry name" value="U3_assoc_6"/>
    <property type="match status" value="1"/>
</dbReference>
<feature type="domain" description="U3 small nucleolar RNA-associated protein 6 N-terminal" evidence="6">
    <location>
        <begin position="9"/>
        <end position="91"/>
    </location>
</feature>
<evidence type="ECO:0000256" key="3">
    <source>
        <dbReference type="ARBA" id="ARBA00022552"/>
    </source>
</evidence>
<reference evidence="7 8" key="1">
    <citation type="journal article" date="2014" name="BMC Genomics">
        <title>Genome and secretome analysis of the hemibiotrophic fungal pathogen, Moniliophthora roreri, which causes frosty pod rot disease of cacao: mechanisms of the biotrophic and necrotrophic phases.</title>
        <authorList>
            <person name="Meinhardt L.W."/>
            <person name="Costa G.G.L."/>
            <person name="Thomazella D.P.T."/>
            <person name="Teixeira P.J.P.L."/>
            <person name="Carazzolle M.F."/>
            <person name="Schuster S.C."/>
            <person name="Carlson J.E."/>
            <person name="Guiltinan M.J."/>
            <person name="Mieczkowski P."/>
            <person name="Farmer A."/>
            <person name="Ramaraj T."/>
            <person name="Crozier J."/>
            <person name="Davis R.E."/>
            <person name="Shao J."/>
            <person name="Melnick R.L."/>
            <person name="Pereira G.A.G."/>
            <person name="Bailey B.A."/>
        </authorList>
    </citation>
    <scope>NUCLEOTIDE SEQUENCE [LARGE SCALE GENOMIC DNA]</scope>
    <source>
        <strain evidence="7 8">MCA 2997</strain>
    </source>
</reference>
<dbReference type="InterPro" id="IPR003107">
    <property type="entry name" value="HAT"/>
</dbReference>
<comment type="similarity">
    <text evidence="2">Belongs to the UTP6 family.</text>
</comment>
<dbReference type="Gene3D" id="1.25.40.10">
    <property type="entry name" value="Tetratricopeptide repeat domain"/>
    <property type="match status" value="1"/>
</dbReference>
<dbReference type="AlphaFoldDB" id="V2WBX1"/>
<comment type="caution">
    <text evidence="7">The sequence shown here is derived from an EMBL/GenBank/DDBJ whole genome shotgun (WGS) entry which is preliminary data.</text>
</comment>
<gene>
    <name evidence="7" type="ORF">Moror_10233</name>
</gene>
<dbReference type="PANTHER" id="PTHR23271">
    <property type="entry name" value="HEPATOCELLULAR CARCINOMA-ASSOCIATED ANTIGEN 66"/>
    <property type="match status" value="1"/>
</dbReference>
<keyword evidence="8" id="KW-1185">Reference proteome</keyword>
<dbReference type="Proteomes" id="UP000017559">
    <property type="component" value="Unassembled WGS sequence"/>
</dbReference>
<proteinExistence type="inferred from homology"/>
<name>V2WBX1_MONRO</name>
<organism evidence="7 8">
    <name type="scientific">Moniliophthora roreri (strain MCA 2997)</name>
    <name type="common">Cocoa frosty pod rot fungus</name>
    <name type="synonym">Crinipellis roreri</name>
    <dbReference type="NCBI Taxonomy" id="1381753"/>
    <lineage>
        <taxon>Eukaryota</taxon>
        <taxon>Fungi</taxon>
        <taxon>Dikarya</taxon>
        <taxon>Basidiomycota</taxon>
        <taxon>Agaricomycotina</taxon>
        <taxon>Agaricomycetes</taxon>
        <taxon>Agaricomycetidae</taxon>
        <taxon>Agaricales</taxon>
        <taxon>Marasmiineae</taxon>
        <taxon>Marasmiaceae</taxon>
        <taxon>Moniliophthora</taxon>
    </lineage>
</organism>
<evidence type="ECO:0000256" key="2">
    <source>
        <dbReference type="ARBA" id="ARBA00010734"/>
    </source>
</evidence>
<evidence type="ECO:0000313" key="8">
    <source>
        <dbReference type="Proteomes" id="UP000017559"/>
    </source>
</evidence>
<keyword evidence="3" id="KW-0698">rRNA processing</keyword>
<evidence type="ECO:0000256" key="5">
    <source>
        <dbReference type="ARBA" id="ARBA00023242"/>
    </source>
</evidence>
<sequence>MERVQFQQEQMLDELKDLVEKKIFTVKETKQIIKQRTTFENALVRRVAKKADFLRYVQYEMNLELLRRKRLERMKLPPAPTTVSDYALVRRQFYIFERALKRFKSDVGLWIQYIQVAEKEGARSLVGRIIARALQLHANTPSLYIIAAQHELSHLSPSTARSLLQRGIRLNPDNIEIWREYVKMELAFIESLRRRWDVLGIKNEKGKEKEKLLDIAEGSDAGDLTITEGDPSLDEGTTARQEILDGVIVKTVISSAVRALPKIELFESLHKLISGYPSPTELRESLLSHLDGLLRDILPQHPQAIRLLAKRLLRPGMAGQELIEGVKGANTMMLSFAKDSKKEEILQVYSCFVLEQCHSLIDEDLKLYLVSSLQVLTHSQKTSPSLLSTHIKLLTEGARRGVTEQEKVLITAQRYTSRVPGSACVWLARLAAMKEFSGTNEGSIQRVWAEARRSVSGSREDVAAVWIWGLEFLGDERKRNVHEELLRESMHDPSLRDVHELLLMSYVRVLSESREGPETGKTAVPNQETNHSSWLHHMQRTFLTTGKVWQSAFTLEIQGVGDTAVLREIYEFWRRVDQVESTVEWAKWLLKNGNGKEAMDVVFRSRNEEVEKRWRMLVEKGEAEGEI</sequence>
<dbReference type="OrthoDB" id="28112at2759"/>
<dbReference type="InterPro" id="IPR055347">
    <property type="entry name" value="UTP6_N"/>
</dbReference>
<dbReference type="SUPFAM" id="SSF48452">
    <property type="entry name" value="TPR-like"/>
    <property type="match status" value="1"/>
</dbReference>
<dbReference type="STRING" id="1381753.V2WBX1"/>
<dbReference type="GO" id="GO:0000462">
    <property type="term" value="P:maturation of SSU-rRNA from tricistronic rRNA transcript (SSU-rRNA, 5.8S rRNA, LSU-rRNA)"/>
    <property type="evidence" value="ECO:0007669"/>
    <property type="project" value="InterPro"/>
</dbReference>
<keyword evidence="4" id="KW-0677">Repeat</keyword>
<dbReference type="PANTHER" id="PTHR23271:SF1">
    <property type="entry name" value="U3 SMALL NUCLEOLAR RNA-ASSOCIATED PROTEIN 6 HOMOLOG"/>
    <property type="match status" value="1"/>
</dbReference>
<protein>
    <submittedName>
        <fullName evidence="7">U3 small nucleolar rna-associated protein 6</fullName>
    </submittedName>
</protein>
<dbReference type="GO" id="GO:0032040">
    <property type="term" value="C:small-subunit processome"/>
    <property type="evidence" value="ECO:0007669"/>
    <property type="project" value="TreeGrafter"/>
</dbReference>
<dbReference type="InterPro" id="IPR011990">
    <property type="entry name" value="TPR-like_helical_dom_sf"/>
</dbReference>
<keyword evidence="5" id="KW-0539">Nucleus</keyword>
<dbReference type="EMBL" id="AWSO01001326">
    <property type="protein sequence ID" value="ESK84318.1"/>
    <property type="molecule type" value="Genomic_DNA"/>
</dbReference>
<accession>V2WBX1</accession>
<dbReference type="SMART" id="SM00386">
    <property type="entry name" value="HAT"/>
    <property type="match status" value="4"/>
</dbReference>
<dbReference type="GO" id="GO:0034388">
    <property type="term" value="C:Pwp2p-containing subcomplex of 90S preribosome"/>
    <property type="evidence" value="ECO:0007669"/>
    <property type="project" value="TreeGrafter"/>
</dbReference>
<dbReference type="KEGG" id="mrr:Moror_10233"/>
<dbReference type="GO" id="GO:0030515">
    <property type="term" value="F:snoRNA binding"/>
    <property type="evidence" value="ECO:0007669"/>
    <property type="project" value="InterPro"/>
</dbReference>
<dbReference type="InterPro" id="IPR013949">
    <property type="entry name" value="Utp6"/>
</dbReference>
<evidence type="ECO:0000256" key="4">
    <source>
        <dbReference type="ARBA" id="ARBA00022737"/>
    </source>
</evidence>